<dbReference type="InterPro" id="IPR036388">
    <property type="entry name" value="WH-like_DNA-bd_sf"/>
</dbReference>
<dbReference type="InterPro" id="IPR013325">
    <property type="entry name" value="RNA_pol_sigma_r2"/>
</dbReference>
<evidence type="ECO:0000256" key="1">
    <source>
        <dbReference type="ARBA" id="ARBA00010641"/>
    </source>
</evidence>
<dbReference type="SUPFAM" id="SSF88659">
    <property type="entry name" value="Sigma3 and sigma4 domains of RNA polymerase sigma factors"/>
    <property type="match status" value="1"/>
</dbReference>
<keyword evidence="5" id="KW-0804">Transcription</keyword>
<proteinExistence type="inferred from homology"/>
<dbReference type="PANTHER" id="PTHR30173">
    <property type="entry name" value="SIGMA 19 FACTOR"/>
    <property type="match status" value="1"/>
</dbReference>
<dbReference type="NCBIfam" id="TIGR02937">
    <property type="entry name" value="sigma70-ECF"/>
    <property type="match status" value="1"/>
</dbReference>
<feature type="region of interest" description="Disordered" evidence="6">
    <location>
        <begin position="1"/>
        <end position="22"/>
    </location>
</feature>
<dbReference type="Gene3D" id="3.10.450.50">
    <property type="match status" value="1"/>
</dbReference>
<dbReference type="PANTHER" id="PTHR30173:SF36">
    <property type="entry name" value="ECF RNA POLYMERASE SIGMA FACTOR SIGJ"/>
    <property type="match status" value="1"/>
</dbReference>
<evidence type="ECO:0000256" key="2">
    <source>
        <dbReference type="ARBA" id="ARBA00011344"/>
    </source>
</evidence>
<evidence type="ECO:0000256" key="4">
    <source>
        <dbReference type="ARBA" id="ARBA00023082"/>
    </source>
</evidence>
<evidence type="ECO:0000256" key="3">
    <source>
        <dbReference type="ARBA" id="ARBA00023015"/>
    </source>
</evidence>
<evidence type="ECO:0000259" key="7">
    <source>
        <dbReference type="Pfam" id="PF04542"/>
    </source>
</evidence>
<comment type="subunit">
    <text evidence="2">Interacts transiently with the RNA polymerase catalytic core formed by RpoA, RpoB, RpoC and RpoZ (2 alpha, 1 beta, 1 beta' and 1 omega subunit) to form the RNA polymerase holoenzyme that can initiate transcription.</text>
</comment>
<keyword evidence="4" id="KW-0731">Sigma factor</keyword>
<dbReference type="SUPFAM" id="SSF54427">
    <property type="entry name" value="NTF2-like"/>
    <property type="match status" value="1"/>
</dbReference>
<comment type="similarity">
    <text evidence="1">Belongs to the sigma-70 factor family. ECF subfamily.</text>
</comment>
<dbReference type="GO" id="GO:0006352">
    <property type="term" value="P:DNA-templated transcription initiation"/>
    <property type="evidence" value="ECO:0007669"/>
    <property type="project" value="InterPro"/>
</dbReference>
<dbReference type="InterPro" id="IPR007627">
    <property type="entry name" value="RNA_pol_sigma70_r2"/>
</dbReference>
<dbReference type="OrthoDB" id="3211555at2"/>
<dbReference type="Gene3D" id="1.10.10.10">
    <property type="entry name" value="Winged helix-like DNA-binding domain superfamily/Winged helix DNA-binding domain"/>
    <property type="match status" value="1"/>
</dbReference>
<gene>
    <name evidence="10" type="ORF">EFW17_07965</name>
</gene>
<dbReference type="Proteomes" id="UP000269198">
    <property type="component" value="Unassembled WGS sequence"/>
</dbReference>
<dbReference type="InterPro" id="IPR037401">
    <property type="entry name" value="SnoaL-like"/>
</dbReference>
<evidence type="ECO:0000313" key="10">
    <source>
        <dbReference type="EMBL" id="RNL85424.1"/>
    </source>
</evidence>
<dbReference type="Gene3D" id="1.10.1740.10">
    <property type="match status" value="1"/>
</dbReference>
<dbReference type="InterPro" id="IPR014303">
    <property type="entry name" value="RNA_pol_sigma-70_ECF"/>
</dbReference>
<protein>
    <submittedName>
        <fullName evidence="10">RNA polymerase sigma-70 factor</fullName>
    </submittedName>
</protein>
<organism evidence="10 11">
    <name type="scientific">Halostreptopolyspora alba</name>
    <dbReference type="NCBI Taxonomy" id="2487137"/>
    <lineage>
        <taxon>Bacteria</taxon>
        <taxon>Bacillati</taxon>
        <taxon>Actinomycetota</taxon>
        <taxon>Actinomycetes</taxon>
        <taxon>Streptosporangiales</taxon>
        <taxon>Nocardiopsidaceae</taxon>
        <taxon>Halostreptopolyspora</taxon>
    </lineage>
</organism>
<dbReference type="RefSeq" id="WP_123200681.1">
    <property type="nucleotide sequence ID" value="NZ_RJMB01000006.1"/>
</dbReference>
<dbReference type="GO" id="GO:0003677">
    <property type="term" value="F:DNA binding"/>
    <property type="evidence" value="ECO:0007669"/>
    <property type="project" value="InterPro"/>
</dbReference>
<dbReference type="NCBIfam" id="NF007214">
    <property type="entry name" value="PRK09636.1"/>
    <property type="match status" value="1"/>
</dbReference>
<dbReference type="InterPro" id="IPR013249">
    <property type="entry name" value="RNA_pol_sigma70_r4_t2"/>
</dbReference>
<comment type="caution">
    <text evidence="10">The sequence shown here is derived from an EMBL/GenBank/DDBJ whole genome shotgun (WGS) entry which is preliminary data.</text>
</comment>
<dbReference type="InterPro" id="IPR052704">
    <property type="entry name" value="ECF_Sigma-70_Domain"/>
</dbReference>
<dbReference type="InterPro" id="IPR014284">
    <property type="entry name" value="RNA_pol_sigma-70_dom"/>
</dbReference>
<keyword evidence="11" id="KW-1185">Reference proteome</keyword>
<dbReference type="Pfam" id="PF04542">
    <property type="entry name" value="Sigma70_r2"/>
    <property type="match status" value="1"/>
</dbReference>
<dbReference type="GO" id="GO:0016987">
    <property type="term" value="F:sigma factor activity"/>
    <property type="evidence" value="ECO:0007669"/>
    <property type="project" value="UniProtKB-KW"/>
</dbReference>
<name>A0A3N0EC67_9ACTN</name>
<dbReference type="InterPro" id="IPR013324">
    <property type="entry name" value="RNA_pol_sigma_r3/r4-like"/>
</dbReference>
<dbReference type="EMBL" id="RJMB01000006">
    <property type="protein sequence ID" value="RNL85424.1"/>
    <property type="molecule type" value="Genomic_DNA"/>
</dbReference>
<dbReference type="InterPro" id="IPR032710">
    <property type="entry name" value="NTF2-like_dom_sf"/>
</dbReference>
<feature type="domain" description="SnoaL-like" evidence="9">
    <location>
        <begin position="192"/>
        <end position="286"/>
    </location>
</feature>
<reference evidence="10 11" key="1">
    <citation type="submission" date="2018-11" db="EMBL/GenBank/DDBJ databases">
        <title>The genome draft of YIM 96095.</title>
        <authorList>
            <person name="Tang S.-K."/>
            <person name="Chunyu W.-X."/>
            <person name="Feng Y.-Z."/>
        </authorList>
    </citation>
    <scope>NUCLEOTIDE SEQUENCE [LARGE SCALE GENOMIC DNA]</scope>
    <source>
        <strain evidence="10 11">YIM 96095</strain>
    </source>
</reference>
<evidence type="ECO:0000256" key="5">
    <source>
        <dbReference type="ARBA" id="ARBA00023163"/>
    </source>
</evidence>
<dbReference type="AlphaFoldDB" id="A0A3N0EC67"/>
<feature type="domain" description="RNA polymerase sigma-70 region 2" evidence="7">
    <location>
        <begin position="25"/>
        <end position="86"/>
    </location>
</feature>
<accession>A0A3N0EC67</accession>
<dbReference type="Pfam" id="PF12680">
    <property type="entry name" value="SnoaL_2"/>
    <property type="match status" value="1"/>
</dbReference>
<evidence type="ECO:0000256" key="6">
    <source>
        <dbReference type="SAM" id="MobiDB-lite"/>
    </source>
</evidence>
<evidence type="ECO:0000313" key="11">
    <source>
        <dbReference type="Proteomes" id="UP000269198"/>
    </source>
</evidence>
<evidence type="ECO:0000259" key="9">
    <source>
        <dbReference type="Pfam" id="PF12680"/>
    </source>
</evidence>
<dbReference type="SUPFAM" id="SSF88946">
    <property type="entry name" value="Sigma2 domain of RNA polymerase sigma factors"/>
    <property type="match status" value="1"/>
</dbReference>
<feature type="domain" description="RNA polymerase sigma factor 70 region 4 type 2" evidence="8">
    <location>
        <begin position="125"/>
        <end position="172"/>
    </location>
</feature>
<sequence length="312" mass="34154">MSQAGFAGSADDRTNAGSSGSTDEFERHRRLLFGVSYDMLGSVADAEDCVQEAWIRWAREDRSGVANPRSYLVRIVANVTLNRLRAVRNQRETYVGPWLPEPLLTGPDVADEVADADSVSYAMLVVLETLGPVERAVFVLREVFGIPHADVAEALGRSEQSVRQVAHRAREHVRERRPRFEPDPVARRKLTERFLAASLEGDLDGLKEMLAEDAVVLSDGGGKVRAALHPVYGAERVARLMRSLGSGLSDVRIEHCGINGAPGILAWTAEGGLSAAATVEIAGERVTEVHIVRNPDKLRHLETGTRRGHQAW</sequence>
<evidence type="ECO:0000259" key="8">
    <source>
        <dbReference type="Pfam" id="PF08281"/>
    </source>
</evidence>
<dbReference type="NCBIfam" id="TIGR02957">
    <property type="entry name" value="SigX4"/>
    <property type="match status" value="1"/>
</dbReference>
<keyword evidence="3" id="KW-0805">Transcription regulation</keyword>
<dbReference type="Pfam" id="PF08281">
    <property type="entry name" value="Sigma70_r4_2"/>
    <property type="match status" value="1"/>
</dbReference>